<dbReference type="AlphaFoldDB" id="A0A8J4HBS6"/>
<dbReference type="PANTHER" id="PTHR13932:SF6">
    <property type="entry name" value="OXYGEN-INDEPENDENT COPROPORPHYRINOGEN III OXIDASE"/>
    <property type="match status" value="1"/>
</dbReference>
<dbReference type="InterPro" id="IPR004558">
    <property type="entry name" value="Coprogen_oxidase_HemN"/>
</dbReference>
<feature type="binding site" evidence="15">
    <location>
        <begin position="63"/>
        <end position="65"/>
    </location>
    <ligand>
        <name>S-adenosyl-L-methionine</name>
        <dbReference type="ChEBI" id="CHEBI:59789"/>
        <label>2</label>
    </ligand>
</feature>
<name>A0A8J4HBS6_9PROT</name>
<dbReference type="GO" id="GO:0004109">
    <property type="term" value="F:coproporphyrinogen oxidase activity"/>
    <property type="evidence" value="ECO:0007669"/>
    <property type="project" value="InterPro"/>
</dbReference>
<dbReference type="InterPro" id="IPR010723">
    <property type="entry name" value="HemN_C"/>
</dbReference>
<dbReference type="PANTHER" id="PTHR13932">
    <property type="entry name" value="COPROPORPHYRINIGEN III OXIDASE"/>
    <property type="match status" value="1"/>
</dbReference>
<evidence type="ECO:0000256" key="4">
    <source>
        <dbReference type="ARBA" id="ARBA00011245"/>
    </source>
</evidence>
<evidence type="ECO:0000256" key="1">
    <source>
        <dbReference type="ARBA" id="ARBA00004496"/>
    </source>
</evidence>
<evidence type="ECO:0000256" key="11">
    <source>
        <dbReference type="ARBA" id="ARBA00023014"/>
    </source>
</evidence>
<keyword evidence="7 14" id="KW-0949">S-adenosyl-L-methionine</keyword>
<evidence type="ECO:0000256" key="2">
    <source>
        <dbReference type="ARBA" id="ARBA00004785"/>
    </source>
</evidence>
<feature type="binding site" evidence="15">
    <location>
        <position position="325"/>
    </location>
    <ligand>
        <name>S-adenosyl-L-methionine</name>
        <dbReference type="ChEBI" id="CHEBI:59789"/>
        <label>1</label>
    </ligand>
</feature>
<comment type="subcellular location">
    <subcellularLocation>
        <location evidence="1 14">Cytoplasm</location>
    </subcellularLocation>
</comment>
<dbReference type="GO" id="GO:0051989">
    <property type="term" value="F:coproporphyrinogen dehydrogenase activity"/>
    <property type="evidence" value="ECO:0007669"/>
    <property type="project" value="UniProtKB-EC"/>
</dbReference>
<dbReference type="Pfam" id="PF04055">
    <property type="entry name" value="Radical_SAM"/>
    <property type="match status" value="1"/>
</dbReference>
<dbReference type="NCBIfam" id="TIGR00538">
    <property type="entry name" value="hemN"/>
    <property type="match status" value="1"/>
</dbReference>
<feature type="binding site" evidence="15">
    <location>
        <position position="51"/>
    </location>
    <ligand>
        <name>S-adenosyl-L-methionine</name>
        <dbReference type="ChEBI" id="CHEBI:59789"/>
        <label>1</label>
    </ligand>
</feature>
<comment type="cofactor">
    <cofactor evidence="14 16">
        <name>[4Fe-4S] cluster</name>
        <dbReference type="ChEBI" id="CHEBI:49883"/>
    </cofactor>
    <text evidence="14 16">Binds 1 [4Fe-4S] cluster. The cluster is coordinated with 3 cysteines and an exchangeable S-adenosyl-L-methionine.</text>
</comment>
<dbReference type="InterPro" id="IPR034505">
    <property type="entry name" value="Coproporphyrinogen-III_oxidase"/>
</dbReference>
<gene>
    <name evidence="18" type="primary">hemN</name>
    <name evidence="18" type="ORF">ENY07_09310</name>
</gene>
<evidence type="ECO:0000256" key="16">
    <source>
        <dbReference type="PIRSR" id="PIRSR000167-2"/>
    </source>
</evidence>
<proteinExistence type="inferred from homology"/>
<evidence type="ECO:0000256" key="12">
    <source>
        <dbReference type="ARBA" id="ARBA00023244"/>
    </source>
</evidence>
<dbReference type="UniPathway" id="UPA00251">
    <property type="reaction ID" value="UER00323"/>
</dbReference>
<evidence type="ECO:0000256" key="7">
    <source>
        <dbReference type="ARBA" id="ARBA00022691"/>
    </source>
</evidence>
<evidence type="ECO:0000256" key="13">
    <source>
        <dbReference type="ARBA" id="ARBA00048321"/>
    </source>
</evidence>
<keyword evidence="11 14" id="KW-0411">Iron-sulfur</keyword>
<evidence type="ECO:0000313" key="18">
    <source>
        <dbReference type="EMBL" id="HGC43398.1"/>
    </source>
</evidence>
<keyword evidence="6 14" id="KW-0963">Cytoplasm</keyword>
<dbReference type="SMART" id="SM00729">
    <property type="entry name" value="Elp3"/>
    <property type="match status" value="1"/>
</dbReference>
<sequence>MDKGRLIARYEQRLPRYTSYPTAPHFGPSVDAATYAAWLAALPAHEAISLYLHVPFCRTLCRFCGCHTTAVNNPATLASYAGLLRTEIGLLARVIGRRLRVSHIHWGGGTPTSLAGADMIAISAALRQHFDIDAATEIAVEIDPRVLTADRLDALAAIGITRASLGVQDFDPSVQQAIGREQSFAATAEAAAALRAIGVGSLNLDLLYGLPYQSEAGLDATVRAALSLQPDRLAVFGYAHVPWMQRHQALIPEAALPDTIARFHQRELAERLIAEAGYTPIGLDHFARAEDSMAVAARVGALRRNFQGYTTDQATTLIGLGASAIGALPQGYAQNAARVPAYRAALAKGQLPIARGVALDADDRLRRAAIERVMCDLALDLPALIAAHDAAPDALDDAHPALDALAADGLIAWDGEHLAVTPAARPFLRVIAACFDRYLPRAASNPVPARHALTI</sequence>
<evidence type="ECO:0000256" key="8">
    <source>
        <dbReference type="ARBA" id="ARBA00022723"/>
    </source>
</evidence>
<protein>
    <recommendedName>
        <fullName evidence="14">Coproporphyrinogen-III oxidase</fullName>
        <ecNumber evidence="14">1.3.98.3</ecNumber>
    </recommendedName>
</protein>
<dbReference type="InterPro" id="IPR007197">
    <property type="entry name" value="rSAM"/>
</dbReference>
<keyword evidence="12 14" id="KW-0627">Porphyrin biosynthesis</keyword>
<dbReference type="PROSITE" id="PS51918">
    <property type="entry name" value="RADICAL_SAM"/>
    <property type="match status" value="1"/>
</dbReference>
<evidence type="ECO:0000256" key="5">
    <source>
        <dbReference type="ARBA" id="ARBA00022485"/>
    </source>
</evidence>
<dbReference type="Gene3D" id="3.20.20.70">
    <property type="entry name" value="Aldolase class I"/>
    <property type="match status" value="1"/>
</dbReference>
<dbReference type="GO" id="GO:0051539">
    <property type="term" value="F:4 iron, 4 sulfur cluster binding"/>
    <property type="evidence" value="ECO:0007669"/>
    <property type="project" value="UniProtKB-KW"/>
</dbReference>
<evidence type="ECO:0000256" key="3">
    <source>
        <dbReference type="ARBA" id="ARBA00005493"/>
    </source>
</evidence>
<dbReference type="GO" id="GO:0046872">
    <property type="term" value="F:metal ion binding"/>
    <property type="evidence" value="ECO:0007669"/>
    <property type="project" value="UniProtKB-KW"/>
</dbReference>
<evidence type="ECO:0000256" key="6">
    <source>
        <dbReference type="ARBA" id="ARBA00022490"/>
    </source>
</evidence>
<dbReference type="InterPro" id="IPR006638">
    <property type="entry name" value="Elp3/MiaA/NifB-like_rSAM"/>
</dbReference>
<evidence type="ECO:0000256" key="9">
    <source>
        <dbReference type="ARBA" id="ARBA00023002"/>
    </source>
</evidence>
<comment type="subunit">
    <text evidence="4">Monomer.</text>
</comment>
<feature type="binding site" evidence="16">
    <location>
        <position position="61"/>
    </location>
    <ligand>
        <name>[4Fe-4S] cluster</name>
        <dbReference type="ChEBI" id="CHEBI:49883"/>
        <note>4Fe-4S-S-AdoMet</note>
    </ligand>
</feature>
<feature type="binding site" evidence="15">
    <location>
        <begin position="109"/>
        <end position="110"/>
    </location>
    <ligand>
        <name>S-adenosyl-L-methionine</name>
        <dbReference type="ChEBI" id="CHEBI:59789"/>
        <label>2</label>
    </ligand>
</feature>
<dbReference type="GO" id="GO:0006782">
    <property type="term" value="P:protoporphyrinogen IX biosynthetic process"/>
    <property type="evidence" value="ECO:0007669"/>
    <property type="project" value="UniProtKB-UniPathway"/>
</dbReference>
<feature type="domain" description="Radical SAM core" evidence="17">
    <location>
        <begin position="42"/>
        <end position="284"/>
    </location>
</feature>
<dbReference type="Pfam" id="PF06969">
    <property type="entry name" value="HemN_C"/>
    <property type="match status" value="1"/>
</dbReference>
<dbReference type="CDD" id="cd01335">
    <property type="entry name" value="Radical_SAM"/>
    <property type="match status" value="1"/>
</dbReference>
<keyword evidence="8 14" id="KW-0479">Metal-binding</keyword>
<dbReference type="PIRSF" id="PIRSF000167">
    <property type="entry name" value="HemN"/>
    <property type="match status" value="1"/>
</dbReference>
<organism evidence="18">
    <name type="scientific">Acidicaldus sp</name>
    <dbReference type="NCBI Taxonomy" id="1872105"/>
    <lineage>
        <taxon>Bacteria</taxon>
        <taxon>Pseudomonadati</taxon>
        <taxon>Pseudomonadota</taxon>
        <taxon>Alphaproteobacteria</taxon>
        <taxon>Acetobacterales</taxon>
        <taxon>Acetobacteraceae</taxon>
        <taxon>Acidicaldus</taxon>
    </lineage>
</organism>
<feature type="binding site" evidence="16">
    <location>
        <position position="57"/>
    </location>
    <ligand>
        <name>[4Fe-4S] cluster</name>
        <dbReference type="ChEBI" id="CHEBI:49883"/>
        <note>4Fe-4S-S-AdoMet</note>
    </ligand>
</feature>
<dbReference type="Gene3D" id="1.10.10.920">
    <property type="match status" value="1"/>
</dbReference>
<reference evidence="18" key="1">
    <citation type="journal article" date="2020" name="mSystems">
        <title>Genome- and Community-Level Interaction Insights into Carbon Utilization and Element Cycling Functions of Hydrothermarchaeota in Hydrothermal Sediment.</title>
        <authorList>
            <person name="Zhou Z."/>
            <person name="Liu Y."/>
            <person name="Xu W."/>
            <person name="Pan J."/>
            <person name="Luo Z.H."/>
            <person name="Li M."/>
        </authorList>
    </citation>
    <scope>NUCLEOTIDE SEQUENCE</scope>
    <source>
        <strain evidence="18">SpSt-997</strain>
    </source>
</reference>
<feature type="binding site" evidence="15">
    <location>
        <position position="180"/>
    </location>
    <ligand>
        <name>S-adenosyl-L-methionine</name>
        <dbReference type="ChEBI" id="CHEBI:59789"/>
        <label>2</label>
    </ligand>
</feature>
<keyword evidence="5 14" id="KW-0004">4Fe-4S</keyword>
<comment type="similarity">
    <text evidence="3 14">Belongs to the anaerobic coproporphyrinogen-III oxidase family.</text>
</comment>
<evidence type="ECO:0000256" key="10">
    <source>
        <dbReference type="ARBA" id="ARBA00023004"/>
    </source>
</evidence>
<dbReference type="SFLD" id="SFLDG01065">
    <property type="entry name" value="anaerobic_coproporphyrinogen-I"/>
    <property type="match status" value="1"/>
</dbReference>
<keyword evidence="9 14" id="KW-0560">Oxidoreductase</keyword>
<dbReference type="SFLD" id="SFLDS00029">
    <property type="entry name" value="Radical_SAM"/>
    <property type="match status" value="1"/>
</dbReference>
<feature type="binding site" evidence="15">
    <location>
        <position position="141"/>
    </location>
    <ligand>
        <name>S-adenosyl-L-methionine</name>
        <dbReference type="ChEBI" id="CHEBI:59789"/>
        <label>1</label>
    </ligand>
</feature>
<comment type="pathway">
    <text evidence="2 14">Porphyrin-containing compound metabolism; protoporphyrin-IX biosynthesis; protoporphyrinogen-IX from coproporphyrinogen-III (AdoMet route): step 1/1.</text>
</comment>
<accession>A0A8J4HBS6</accession>
<dbReference type="GO" id="GO:0005737">
    <property type="term" value="C:cytoplasm"/>
    <property type="evidence" value="ECO:0007669"/>
    <property type="project" value="UniProtKB-SubCell"/>
</dbReference>
<dbReference type="EC" id="1.3.98.3" evidence="14"/>
<dbReference type="SUPFAM" id="SSF102114">
    <property type="entry name" value="Radical SAM enzymes"/>
    <property type="match status" value="1"/>
</dbReference>
<feature type="binding site" evidence="15">
    <location>
        <position position="108"/>
    </location>
    <ligand>
        <name>S-adenosyl-L-methionine</name>
        <dbReference type="ChEBI" id="CHEBI:59789"/>
        <label>1</label>
    </ligand>
</feature>
<dbReference type="InterPro" id="IPR058240">
    <property type="entry name" value="rSAM_sf"/>
</dbReference>
<feature type="binding site" evidence="15">
    <location>
        <position position="239"/>
    </location>
    <ligand>
        <name>S-adenosyl-L-methionine</name>
        <dbReference type="ChEBI" id="CHEBI:59789"/>
        <label>2</label>
    </ligand>
</feature>
<keyword evidence="10 14" id="KW-0408">Iron</keyword>
<comment type="catalytic activity">
    <reaction evidence="13 14">
        <text>coproporphyrinogen III + 2 S-adenosyl-L-methionine = protoporphyrinogen IX + 2 5'-deoxyadenosine + 2 L-methionine + 2 CO2</text>
        <dbReference type="Rhea" id="RHEA:15425"/>
        <dbReference type="ChEBI" id="CHEBI:16526"/>
        <dbReference type="ChEBI" id="CHEBI:17319"/>
        <dbReference type="ChEBI" id="CHEBI:57307"/>
        <dbReference type="ChEBI" id="CHEBI:57309"/>
        <dbReference type="ChEBI" id="CHEBI:57844"/>
        <dbReference type="ChEBI" id="CHEBI:59789"/>
        <dbReference type="EC" id="1.3.98.3"/>
    </reaction>
</comment>
<comment type="caution">
    <text evidence="18">The sequence shown here is derived from an EMBL/GenBank/DDBJ whole genome shotgun (WGS) entry which is preliminary data.</text>
</comment>
<evidence type="ECO:0000259" key="17">
    <source>
        <dbReference type="PROSITE" id="PS51918"/>
    </source>
</evidence>
<evidence type="ECO:0000256" key="15">
    <source>
        <dbReference type="PIRSR" id="PIRSR000167-1"/>
    </source>
</evidence>
<dbReference type="EMBL" id="DTQM01000180">
    <property type="protein sequence ID" value="HGC43398.1"/>
    <property type="molecule type" value="Genomic_DNA"/>
</dbReference>
<feature type="binding site" evidence="15">
    <location>
        <position position="205"/>
    </location>
    <ligand>
        <name>S-adenosyl-L-methionine</name>
        <dbReference type="ChEBI" id="CHEBI:59789"/>
        <label>2</label>
    </ligand>
</feature>
<dbReference type="InterPro" id="IPR013785">
    <property type="entry name" value="Aldolase_TIM"/>
</dbReference>
<feature type="binding site" evidence="15">
    <location>
        <position position="168"/>
    </location>
    <ligand>
        <name>S-adenosyl-L-methionine</name>
        <dbReference type="ChEBI" id="CHEBI:59789"/>
        <label>2</label>
    </ligand>
</feature>
<feature type="binding site" evidence="16">
    <location>
        <position position="64"/>
    </location>
    <ligand>
        <name>[4Fe-4S] cluster</name>
        <dbReference type="ChEBI" id="CHEBI:49883"/>
        <note>4Fe-4S-S-AdoMet</note>
    </ligand>
</feature>
<evidence type="ECO:0000256" key="14">
    <source>
        <dbReference type="PIRNR" id="PIRNR000167"/>
    </source>
</evidence>